<dbReference type="EMBL" id="JAHMHR010000021">
    <property type="protein sequence ID" value="KAK1675569.1"/>
    <property type="molecule type" value="Genomic_DNA"/>
</dbReference>
<comment type="caution">
    <text evidence="1">The sequence shown here is derived from an EMBL/GenBank/DDBJ whole genome shotgun (WGS) entry which is preliminary data.</text>
</comment>
<dbReference type="RefSeq" id="XP_060429572.1">
    <property type="nucleotide sequence ID" value="XM_060577299.1"/>
</dbReference>
<organism evidence="1 2">
    <name type="scientific">Colletotrichum godetiae</name>
    <dbReference type="NCBI Taxonomy" id="1209918"/>
    <lineage>
        <taxon>Eukaryota</taxon>
        <taxon>Fungi</taxon>
        <taxon>Dikarya</taxon>
        <taxon>Ascomycota</taxon>
        <taxon>Pezizomycotina</taxon>
        <taxon>Sordariomycetes</taxon>
        <taxon>Hypocreomycetidae</taxon>
        <taxon>Glomerellales</taxon>
        <taxon>Glomerellaceae</taxon>
        <taxon>Colletotrichum</taxon>
        <taxon>Colletotrichum acutatum species complex</taxon>
    </lineage>
</organism>
<dbReference type="Proteomes" id="UP001224890">
    <property type="component" value="Unassembled WGS sequence"/>
</dbReference>
<proteinExistence type="predicted"/>
<protein>
    <submittedName>
        <fullName evidence="1">Uncharacterized protein</fullName>
    </submittedName>
</protein>
<evidence type="ECO:0000313" key="2">
    <source>
        <dbReference type="Proteomes" id="UP001224890"/>
    </source>
</evidence>
<accession>A0AAJ0ALR5</accession>
<gene>
    <name evidence="1" type="ORF">BDP55DRAFT_694055</name>
</gene>
<dbReference type="GeneID" id="85461825"/>
<dbReference type="AlphaFoldDB" id="A0AAJ0ALR5"/>
<evidence type="ECO:0000313" key="1">
    <source>
        <dbReference type="EMBL" id="KAK1675569.1"/>
    </source>
</evidence>
<keyword evidence="2" id="KW-1185">Reference proteome</keyword>
<sequence>MTYLNDCSYSHEVCIASVRDHYKFLATMYLHEEDITYPPEEDWATISSEIFQDMDKTAEIISLLRHLPSIRLPSNNPFNQTQGAPWCYFSDWQNIGALLEHNMDGKSLKLASEVPDICDDAPAHVIGIKNGGRDNRLGKIYWPDCPGEISNNPSYGHMQIFDDPYEWALENEAEWRDIAARWTVKGFFEVLKDQFLNLKFIPAIPLYVIDVYAWLIPESLVERLQHGWPDMGNFQKLECLEAVETTMEQQSRTDRQVTM</sequence>
<reference evidence="1" key="1">
    <citation type="submission" date="2021-06" db="EMBL/GenBank/DDBJ databases">
        <title>Comparative genomics, transcriptomics and evolutionary studies reveal genomic signatures of adaptation to plant cell wall in hemibiotrophic fungi.</title>
        <authorList>
            <consortium name="DOE Joint Genome Institute"/>
            <person name="Baroncelli R."/>
            <person name="Diaz J.F."/>
            <person name="Benocci T."/>
            <person name="Peng M."/>
            <person name="Battaglia E."/>
            <person name="Haridas S."/>
            <person name="Andreopoulos W."/>
            <person name="Labutti K."/>
            <person name="Pangilinan J."/>
            <person name="Floch G.L."/>
            <person name="Makela M.R."/>
            <person name="Henrissat B."/>
            <person name="Grigoriev I.V."/>
            <person name="Crouch J.A."/>
            <person name="De Vries R.P."/>
            <person name="Sukno S.A."/>
            <person name="Thon M.R."/>
        </authorList>
    </citation>
    <scope>NUCLEOTIDE SEQUENCE</scope>
    <source>
        <strain evidence="1">CBS 193.32</strain>
    </source>
</reference>
<name>A0AAJ0ALR5_9PEZI</name>